<evidence type="ECO:0000313" key="4">
    <source>
        <dbReference type="Proteomes" id="UP001237105"/>
    </source>
</evidence>
<feature type="compositionally biased region" description="Basic and acidic residues" evidence="1">
    <location>
        <begin position="207"/>
        <end position="222"/>
    </location>
</feature>
<evidence type="ECO:0000313" key="3">
    <source>
        <dbReference type="EMBL" id="MDI3420761.1"/>
    </source>
</evidence>
<keyword evidence="2" id="KW-1133">Transmembrane helix</keyword>
<evidence type="ECO:0008006" key="5">
    <source>
        <dbReference type="Google" id="ProtNLM"/>
    </source>
</evidence>
<accession>A0ABT6SYT7</accession>
<sequence length="222" mass="22860">MLAEETVLGGSAARVRRIGRWCVAVGAAVSVAVLGVWLFLPLPSVRRALVLVALACGVACLVVLARQRDSAAAVREAFGVPADDEPAPTRCTPAPDPVATSASTCPPPLPRALPSRRPQQIRILARGLGLTAGLLALVALAAGRPEPSAQVARLGAAGGLFAEVRILEVGESDFHDPSRGSSYYTADVVVELHGAEGDGRGATTVRARSDGPPRPGDRTTVL</sequence>
<feature type="transmembrane region" description="Helical" evidence="2">
    <location>
        <begin position="21"/>
        <end position="42"/>
    </location>
</feature>
<evidence type="ECO:0000256" key="2">
    <source>
        <dbReference type="SAM" id="Phobius"/>
    </source>
</evidence>
<protein>
    <recommendedName>
        <fullName evidence="5">Integral membrane protein</fullName>
    </recommendedName>
</protein>
<name>A0ABT6SYT7_9ACTN</name>
<dbReference type="RefSeq" id="WP_282536637.1">
    <property type="nucleotide sequence ID" value="NZ_JASCIS010000019.1"/>
</dbReference>
<feature type="region of interest" description="Disordered" evidence="1">
    <location>
        <begin position="195"/>
        <end position="222"/>
    </location>
</feature>
<organism evidence="3 4">
    <name type="scientific">Streptomyces luteolus</name>
    <dbReference type="NCBI Taxonomy" id="3043615"/>
    <lineage>
        <taxon>Bacteria</taxon>
        <taxon>Bacillati</taxon>
        <taxon>Actinomycetota</taxon>
        <taxon>Actinomycetes</taxon>
        <taxon>Kitasatosporales</taxon>
        <taxon>Streptomycetaceae</taxon>
        <taxon>Streptomyces</taxon>
    </lineage>
</organism>
<feature type="transmembrane region" description="Helical" evidence="2">
    <location>
        <begin position="48"/>
        <end position="65"/>
    </location>
</feature>
<feature type="transmembrane region" description="Helical" evidence="2">
    <location>
        <begin position="123"/>
        <end position="143"/>
    </location>
</feature>
<dbReference type="Proteomes" id="UP001237105">
    <property type="component" value="Unassembled WGS sequence"/>
</dbReference>
<keyword evidence="2" id="KW-0812">Transmembrane</keyword>
<dbReference type="EMBL" id="JASCIS010000019">
    <property type="protein sequence ID" value="MDI3420761.1"/>
    <property type="molecule type" value="Genomic_DNA"/>
</dbReference>
<comment type="caution">
    <text evidence="3">The sequence shown here is derived from an EMBL/GenBank/DDBJ whole genome shotgun (WGS) entry which is preliminary data.</text>
</comment>
<gene>
    <name evidence="3" type="ORF">QIT00_19750</name>
</gene>
<reference evidence="3 4" key="1">
    <citation type="submission" date="2023-05" db="EMBL/GenBank/DDBJ databases">
        <title>Draft genome sequence of Streptomyces sp. B-S-A12 isolated from a cave soil in Thailand.</title>
        <authorList>
            <person name="Chamroensaksri N."/>
            <person name="Muangham S."/>
        </authorList>
    </citation>
    <scope>NUCLEOTIDE SEQUENCE [LARGE SCALE GENOMIC DNA]</scope>
    <source>
        <strain evidence="3 4">B-S-A12</strain>
    </source>
</reference>
<keyword evidence="2" id="KW-0472">Membrane</keyword>
<proteinExistence type="predicted"/>
<keyword evidence="4" id="KW-1185">Reference proteome</keyword>
<evidence type="ECO:0000256" key="1">
    <source>
        <dbReference type="SAM" id="MobiDB-lite"/>
    </source>
</evidence>